<evidence type="ECO:0000313" key="2">
    <source>
        <dbReference type="EMBL" id="PWL38995.1"/>
    </source>
</evidence>
<feature type="compositionally biased region" description="Acidic residues" evidence="1">
    <location>
        <begin position="88"/>
        <end position="111"/>
    </location>
</feature>
<feature type="region of interest" description="Disordered" evidence="1">
    <location>
        <begin position="82"/>
        <end position="111"/>
    </location>
</feature>
<dbReference type="OrthoDB" id="1122172at2"/>
<dbReference type="RefSeq" id="WP_109663360.1">
    <property type="nucleotide sequence ID" value="NZ_QGEG01000002.1"/>
</dbReference>
<evidence type="ECO:0000256" key="1">
    <source>
        <dbReference type="SAM" id="MobiDB-lite"/>
    </source>
</evidence>
<gene>
    <name evidence="2" type="ORF">DKG77_12275</name>
</gene>
<accession>A0A316L1X8</accession>
<dbReference type="Proteomes" id="UP000245762">
    <property type="component" value="Unassembled WGS sequence"/>
</dbReference>
<keyword evidence="3" id="KW-1185">Reference proteome</keyword>
<sequence>MKRILIDYKKLDHKVAATLIDSYPYGYGDEDIITLKKPNGDIIEAVEVKTDSAVYLVKISKSLSKFIANFEENIEKELDKNVKPEMVLDSEEGEFPNQELESDGDLETDSL</sequence>
<proteinExistence type="predicted"/>
<comment type="caution">
    <text evidence="2">The sequence shown here is derived from an EMBL/GenBank/DDBJ whole genome shotgun (WGS) entry which is preliminary data.</text>
</comment>
<reference evidence="2 3" key="1">
    <citation type="submission" date="2018-05" db="EMBL/GenBank/DDBJ databases">
        <title>Complete genome sequence of Flagellimonas aquimarina ECD12 isolated from seaweed Ecklonia cava.</title>
        <authorList>
            <person name="Choi S."/>
            <person name="Seong C."/>
        </authorList>
    </citation>
    <scope>NUCLEOTIDE SEQUENCE [LARGE SCALE GENOMIC DNA]</scope>
    <source>
        <strain evidence="2 3">ECD12</strain>
    </source>
</reference>
<name>A0A316L1X8_9FLAO</name>
<organism evidence="2 3">
    <name type="scientific">Flagellimonas aquimarina</name>
    <dbReference type="NCBI Taxonomy" id="2201895"/>
    <lineage>
        <taxon>Bacteria</taxon>
        <taxon>Pseudomonadati</taxon>
        <taxon>Bacteroidota</taxon>
        <taxon>Flavobacteriia</taxon>
        <taxon>Flavobacteriales</taxon>
        <taxon>Flavobacteriaceae</taxon>
        <taxon>Flagellimonas</taxon>
    </lineage>
</organism>
<dbReference type="AlphaFoldDB" id="A0A316L1X8"/>
<protein>
    <submittedName>
        <fullName evidence="2">Uncharacterized protein</fullName>
    </submittedName>
</protein>
<evidence type="ECO:0000313" key="3">
    <source>
        <dbReference type="Proteomes" id="UP000245762"/>
    </source>
</evidence>
<dbReference type="EMBL" id="QGEG01000002">
    <property type="protein sequence ID" value="PWL38995.1"/>
    <property type="molecule type" value="Genomic_DNA"/>
</dbReference>